<dbReference type="PANTHER" id="PTHR33823">
    <property type="entry name" value="RNA POLYMERASE-BINDING TRANSCRIPTION FACTOR DKSA-RELATED"/>
    <property type="match status" value="1"/>
</dbReference>
<dbReference type="PROSITE" id="PS51128">
    <property type="entry name" value="ZF_DKSA_2"/>
    <property type="match status" value="1"/>
</dbReference>
<feature type="domain" description="Zinc finger DksA/TraR C4-type" evidence="5">
    <location>
        <begin position="50"/>
        <end position="82"/>
    </location>
</feature>
<evidence type="ECO:0000256" key="2">
    <source>
        <dbReference type="ARBA" id="ARBA00022771"/>
    </source>
</evidence>
<evidence type="ECO:0000256" key="4">
    <source>
        <dbReference type="PROSITE-ProRule" id="PRU00510"/>
    </source>
</evidence>
<evidence type="ECO:0000259" key="5">
    <source>
        <dbReference type="Pfam" id="PF01258"/>
    </source>
</evidence>
<comment type="caution">
    <text evidence="6">The sequence shown here is derived from an EMBL/GenBank/DDBJ whole genome shotgun (WGS) entry which is preliminary data.</text>
</comment>
<dbReference type="Proteomes" id="UP000886043">
    <property type="component" value="Unassembled WGS sequence"/>
</dbReference>
<dbReference type="InterPro" id="IPR000962">
    <property type="entry name" value="Znf_DskA_TraR"/>
</dbReference>
<dbReference type="EMBL" id="DRMH01000096">
    <property type="protein sequence ID" value="HFC98237.1"/>
    <property type="molecule type" value="Genomic_DNA"/>
</dbReference>
<keyword evidence="2" id="KW-0863">Zinc-finger</keyword>
<evidence type="ECO:0000313" key="6">
    <source>
        <dbReference type="EMBL" id="HFC98237.1"/>
    </source>
</evidence>
<name>A0A7C3GEG9_9BACT</name>
<evidence type="ECO:0000256" key="1">
    <source>
        <dbReference type="ARBA" id="ARBA00022723"/>
    </source>
</evidence>
<dbReference type="GO" id="GO:0008270">
    <property type="term" value="F:zinc ion binding"/>
    <property type="evidence" value="ECO:0007669"/>
    <property type="project" value="UniProtKB-KW"/>
</dbReference>
<accession>A0A7C3GEG9</accession>
<proteinExistence type="predicted"/>
<sequence>MEAERRPLRPEELERLKELLLFRKQEVSREDPQSPLLKEIEQALLKLARGEYGRCVDCGKWIRIQRLETIPWARRCRTCQERWEMLQAVE</sequence>
<gene>
    <name evidence="6" type="ORF">ENJ40_07260</name>
</gene>
<dbReference type="SUPFAM" id="SSF57716">
    <property type="entry name" value="Glucocorticoid receptor-like (DNA-binding domain)"/>
    <property type="match status" value="1"/>
</dbReference>
<reference evidence="6" key="1">
    <citation type="journal article" date="2020" name="mSystems">
        <title>Genome- and Community-Level Interaction Insights into Carbon Utilization and Element Cycling Functions of Hydrothermarchaeota in Hydrothermal Sediment.</title>
        <authorList>
            <person name="Zhou Z."/>
            <person name="Liu Y."/>
            <person name="Xu W."/>
            <person name="Pan J."/>
            <person name="Luo Z.H."/>
            <person name="Li M."/>
        </authorList>
    </citation>
    <scope>NUCLEOTIDE SEQUENCE [LARGE SCALE GENOMIC DNA]</scope>
    <source>
        <strain evidence="6">HyVt-483</strain>
    </source>
</reference>
<dbReference type="Gene3D" id="1.20.120.910">
    <property type="entry name" value="DksA, coiled-coil domain"/>
    <property type="match status" value="1"/>
</dbReference>
<evidence type="ECO:0000256" key="3">
    <source>
        <dbReference type="ARBA" id="ARBA00022833"/>
    </source>
</evidence>
<feature type="zinc finger region" description="dksA C4-type" evidence="4">
    <location>
        <begin position="55"/>
        <end position="79"/>
    </location>
</feature>
<organism evidence="6">
    <name type="scientific">Thermosulfurimonas dismutans</name>
    <dbReference type="NCBI Taxonomy" id="999894"/>
    <lineage>
        <taxon>Bacteria</taxon>
        <taxon>Pseudomonadati</taxon>
        <taxon>Thermodesulfobacteriota</taxon>
        <taxon>Thermodesulfobacteria</taxon>
        <taxon>Thermodesulfobacteriales</taxon>
        <taxon>Thermodesulfobacteriaceae</taxon>
        <taxon>Thermosulfurimonas</taxon>
    </lineage>
</organism>
<dbReference type="Pfam" id="PF01258">
    <property type="entry name" value="zf-dskA_traR"/>
    <property type="match status" value="1"/>
</dbReference>
<dbReference type="AlphaFoldDB" id="A0A7C3GEG9"/>
<dbReference type="PANTHER" id="PTHR33823:SF4">
    <property type="entry name" value="GENERAL STRESS PROTEIN 16O"/>
    <property type="match status" value="1"/>
</dbReference>
<keyword evidence="3" id="KW-0862">Zinc</keyword>
<protein>
    <recommendedName>
        <fullName evidence="5">Zinc finger DksA/TraR C4-type domain-containing protein</fullName>
    </recommendedName>
</protein>
<keyword evidence="1" id="KW-0479">Metal-binding</keyword>